<comment type="catalytic activity">
    <reaction evidence="10">
        <text>N-terminal L-methionyl-L-leucyl-[protein] + acetyl-CoA = N-terminal N(alpha)-acetyl-L-methionyl-L-leucyl-[protein] + CoA + H(+)</text>
        <dbReference type="Rhea" id="RHEA:50520"/>
        <dbReference type="Rhea" id="RHEA-COMP:12711"/>
        <dbReference type="Rhea" id="RHEA-COMP:12712"/>
        <dbReference type="ChEBI" id="CHEBI:15378"/>
        <dbReference type="ChEBI" id="CHEBI:57287"/>
        <dbReference type="ChEBI" id="CHEBI:57288"/>
        <dbReference type="ChEBI" id="CHEBI:133377"/>
        <dbReference type="ChEBI" id="CHEBI:133378"/>
        <dbReference type="EC" id="2.3.1.258"/>
    </reaction>
</comment>
<feature type="domain" description="N-acetyltransferase" evidence="13">
    <location>
        <begin position="28"/>
        <end position="179"/>
    </location>
</feature>
<evidence type="ECO:0000313" key="14">
    <source>
        <dbReference type="EMBL" id="KAI1698737.1"/>
    </source>
</evidence>
<keyword evidence="12" id="KW-0732">Signal</keyword>
<dbReference type="Pfam" id="PF00583">
    <property type="entry name" value="Acetyltransf_1"/>
    <property type="match status" value="1"/>
</dbReference>
<dbReference type="EC" id="2.3.1.258" evidence="3"/>
<reference evidence="14" key="1">
    <citation type="submission" date="2022-01" db="EMBL/GenBank/DDBJ databases">
        <title>Genome Sequence Resource for Two Populations of Ditylenchus destructor, the Migratory Endoparasitic Phytonematode.</title>
        <authorList>
            <person name="Zhang H."/>
            <person name="Lin R."/>
            <person name="Xie B."/>
        </authorList>
    </citation>
    <scope>NUCLEOTIDE SEQUENCE</scope>
    <source>
        <strain evidence="14">BazhouSP</strain>
    </source>
</reference>
<evidence type="ECO:0000256" key="2">
    <source>
        <dbReference type="ARBA" id="ARBA00023315"/>
    </source>
</evidence>
<evidence type="ECO:0000256" key="4">
    <source>
        <dbReference type="ARBA" id="ARBA00048251"/>
    </source>
</evidence>
<keyword evidence="2" id="KW-0012">Acyltransferase</keyword>
<proteinExistence type="predicted"/>
<evidence type="ECO:0000256" key="9">
    <source>
        <dbReference type="ARBA" id="ARBA00049002"/>
    </source>
</evidence>
<evidence type="ECO:0000256" key="1">
    <source>
        <dbReference type="ARBA" id="ARBA00022679"/>
    </source>
</evidence>
<comment type="catalytic activity">
    <reaction evidence="11">
        <text>N-terminal L-methionyl-L-threonyl-[protein] + acetyl-CoA = N-terminal N(alpha)-acetyl-L-methionyl-L-threonyl-[protein] + CoA + H(+)</text>
        <dbReference type="Rhea" id="RHEA:50576"/>
        <dbReference type="Rhea" id="RHEA-COMP:12732"/>
        <dbReference type="Rhea" id="RHEA-COMP:12733"/>
        <dbReference type="ChEBI" id="CHEBI:15378"/>
        <dbReference type="ChEBI" id="CHEBI:57287"/>
        <dbReference type="ChEBI" id="CHEBI:57288"/>
        <dbReference type="ChEBI" id="CHEBI:133404"/>
        <dbReference type="ChEBI" id="CHEBI:133405"/>
        <dbReference type="EC" id="2.3.1.258"/>
    </reaction>
</comment>
<comment type="catalytic activity">
    <reaction evidence="6">
        <text>N-terminal L-methionyl-L-phenylalanyl-[protein] + acetyl-CoA = N-terminal N(alpha)-acetyl-L-methionyl-L-phenylalanyl-[protein] + CoA + H(+)</text>
        <dbReference type="Rhea" id="RHEA:50528"/>
        <dbReference type="Rhea" id="RHEA-COMP:12715"/>
        <dbReference type="Rhea" id="RHEA-COMP:12716"/>
        <dbReference type="ChEBI" id="CHEBI:15378"/>
        <dbReference type="ChEBI" id="CHEBI:57287"/>
        <dbReference type="ChEBI" id="CHEBI:57288"/>
        <dbReference type="ChEBI" id="CHEBI:133382"/>
        <dbReference type="ChEBI" id="CHEBI:133383"/>
        <dbReference type="EC" id="2.3.1.258"/>
    </reaction>
</comment>
<sequence length="185" mass="20867">MSMKQGLIVIFLIFLEPGLLLRSKRATQEVKLLQTNNVGAIVRLHKAVFPEYKETSAREFNSVLQSPHFGYGYFVDGKLVGVIIIHMNSGSECVHNQGHIDIFEFGVLPEYRGMGIGQRLMDEAIATLKEFGCRALFVTVIETNPAVGFYEKNGFKVYESYENNGLLKSGATYKELLLKKSLRRQ</sequence>
<comment type="catalytic activity">
    <reaction evidence="8">
        <text>N-terminal L-methionyl-L-valyl-[protein] + acetyl-CoA = N-terminal N(alpha)-acetyl-L-methionyl-L-valyl-[protein] + CoA + H(+)</text>
        <dbReference type="Rhea" id="RHEA:50572"/>
        <dbReference type="Rhea" id="RHEA-COMP:12730"/>
        <dbReference type="Rhea" id="RHEA-COMP:12731"/>
        <dbReference type="ChEBI" id="CHEBI:15378"/>
        <dbReference type="ChEBI" id="CHEBI:57287"/>
        <dbReference type="ChEBI" id="CHEBI:57288"/>
        <dbReference type="ChEBI" id="CHEBI:133402"/>
        <dbReference type="ChEBI" id="CHEBI:133403"/>
        <dbReference type="EC" id="2.3.1.258"/>
    </reaction>
</comment>
<dbReference type="EMBL" id="JAKKPZ010000206">
    <property type="protein sequence ID" value="KAI1698737.1"/>
    <property type="molecule type" value="Genomic_DNA"/>
</dbReference>
<dbReference type="PANTHER" id="PTHR42919:SF8">
    <property type="entry name" value="N-ALPHA-ACETYLTRANSFERASE 50"/>
    <property type="match status" value="1"/>
</dbReference>
<name>A0AAD4MMW5_9BILA</name>
<dbReference type="AlphaFoldDB" id="A0AAD4MMW5"/>
<comment type="catalytic activity">
    <reaction evidence="9">
        <text>N-terminal L-methionyl-L-alanyl-[protein] + acetyl-CoA = N-terminal N(alpha)-acetyl-L-methionyl-L-alanyl-[protein] + CoA + H(+)</text>
        <dbReference type="Rhea" id="RHEA:50564"/>
        <dbReference type="Rhea" id="RHEA-COMP:12726"/>
        <dbReference type="Rhea" id="RHEA-COMP:12727"/>
        <dbReference type="ChEBI" id="CHEBI:15378"/>
        <dbReference type="ChEBI" id="CHEBI:57287"/>
        <dbReference type="ChEBI" id="CHEBI:57288"/>
        <dbReference type="ChEBI" id="CHEBI:133398"/>
        <dbReference type="ChEBI" id="CHEBI:133399"/>
        <dbReference type="EC" id="2.3.1.258"/>
    </reaction>
</comment>
<dbReference type="Gene3D" id="3.40.630.30">
    <property type="match status" value="1"/>
</dbReference>
<comment type="catalytic activity">
    <reaction evidence="5">
        <text>N-terminal L-methionyl-L-tyrosyl-[protein] + acetyl-CoA = N-terminal N(alpha)-acetyl-L-methionyl-L-tyrosyl-[protein] + CoA + H(+)</text>
        <dbReference type="Rhea" id="RHEA:50532"/>
        <dbReference type="Rhea" id="RHEA-COMP:12717"/>
        <dbReference type="Rhea" id="RHEA-COMP:12718"/>
        <dbReference type="ChEBI" id="CHEBI:15378"/>
        <dbReference type="ChEBI" id="CHEBI:57287"/>
        <dbReference type="ChEBI" id="CHEBI:57288"/>
        <dbReference type="ChEBI" id="CHEBI:133384"/>
        <dbReference type="ChEBI" id="CHEBI:133385"/>
        <dbReference type="EC" id="2.3.1.258"/>
    </reaction>
</comment>
<dbReference type="InterPro" id="IPR000182">
    <property type="entry name" value="GNAT_dom"/>
</dbReference>
<evidence type="ECO:0000256" key="12">
    <source>
        <dbReference type="SAM" id="SignalP"/>
    </source>
</evidence>
<feature type="signal peptide" evidence="12">
    <location>
        <begin position="1"/>
        <end position="20"/>
    </location>
</feature>
<evidence type="ECO:0000256" key="5">
    <source>
        <dbReference type="ARBA" id="ARBA00048335"/>
    </source>
</evidence>
<dbReference type="PROSITE" id="PS51186">
    <property type="entry name" value="GNAT"/>
    <property type="match status" value="1"/>
</dbReference>
<evidence type="ECO:0000256" key="7">
    <source>
        <dbReference type="ARBA" id="ARBA00048618"/>
    </source>
</evidence>
<evidence type="ECO:0000256" key="6">
    <source>
        <dbReference type="ARBA" id="ARBA00048490"/>
    </source>
</evidence>
<dbReference type="CDD" id="cd04301">
    <property type="entry name" value="NAT_SF"/>
    <property type="match status" value="1"/>
</dbReference>
<comment type="catalytic activity">
    <reaction evidence="7">
        <text>N-terminal L-methionyl-L-lysyl-[protein] + acetyl-CoA = N-terminal N(alpha)-acetyl-L-methionyl-L-lysyl-[protein] + CoA + H(+)</text>
        <dbReference type="Rhea" id="RHEA:50580"/>
        <dbReference type="Rhea" id="RHEA-COMP:12734"/>
        <dbReference type="Rhea" id="RHEA-COMP:12735"/>
        <dbReference type="ChEBI" id="CHEBI:15378"/>
        <dbReference type="ChEBI" id="CHEBI:57287"/>
        <dbReference type="ChEBI" id="CHEBI:57288"/>
        <dbReference type="ChEBI" id="CHEBI:133406"/>
        <dbReference type="ChEBI" id="CHEBI:133407"/>
        <dbReference type="EC" id="2.3.1.258"/>
    </reaction>
</comment>
<comment type="catalytic activity">
    <reaction evidence="4">
        <text>N-terminal L-methionyl-L-seryl-[protein] + acetyl-CoA = N-terminal N(alpha)-acetyl-L-methionyl-L-seryl-[protein] + CoA + H(+)</text>
        <dbReference type="Rhea" id="RHEA:50568"/>
        <dbReference type="Rhea" id="RHEA-COMP:12728"/>
        <dbReference type="Rhea" id="RHEA-COMP:12729"/>
        <dbReference type="ChEBI" id="CHEBI:15378"/>
        <dbReference type="ChEBI" id="CHEBI:57287"/>
        <dbReference type="ChEBI" id="CHEBI:57288"/>
        <dbReference type="ChEBI" id="CHEBI:133400"/>
        <dbReference type="ChEBI" id="CHEBI:133401"/>
        <dbReference type="EC" id="2.3.1.258"/>
    </reaction>
</comment>
<evidence type="ECO:0000259" key="13">
    <source>
        <dbReference type="PROSITE" id="PS51186"/>
    </source>
</evidence>
<evidence type="ECO:0000256" key="10">
    <source>
        <dbReference type="ARBA" id="ARBA00049103"/>
    </source>
</evidence>
<feature type="chain" id="PRO_5042032912" description="N-terminal methionine N(alpha)-acetyltransferase NatE" evidence="12">
    <location>
        <begin position="21"/>
        <end position="185"/>
    </location>
</feature>
<protein>
    <recommendedName>
        <fullName evidence="3">N-terminal methionine N(alpha)-acetyltransferase NatE</fullName>
        <ecNumber evidence="3">2.3.1.258</ecNumber>
    </recommendedName>
</protein>
<dbReference type="InterPro" id="IPR016181">
    <property type="entry name" value="Acyl_CoA_acyltransferase"/>
</dbReference>
<dbReference type="Proteomes" id="UP001201812">
    <property type="component" value="Unassembled WGS sequence"/>
</dbReference>
<evidence type="ECO:0000256" key="11">
    <source>
        <dbReference type="ARBA" id="ARBA00049454"/>
    </source>
</evidence>
<evidence type="ECO:0000256" key="3">
    <source>
        <dbReference type="ARBA" id="ARBA00039121"/>
    </source>
</evidence>
<evidence type="ECO:0000256" key="8">
    <source>
        <dbReference type="ARBA" id="ARBA00048799"/>
    </source>
</evidence>
<dbReference type="SUPFAM" id="SSF55729">
    <property type="entry name" value="Acyl-CoA N-acyltransferases (Nat)"/>
    <property type="match status" value="1"/>
</dbReference>
<dbReference type="GO" id="GO:0120518">
    <property type="term" value="F:protein N-terminal-methionine acetyltransferase activity"/>
    <property type="evidence" value="ECO:0007669"/>
    <property type="project" value="UniProtKB-EC"/>
</dbReference>
<accession>A0AAD4MMW5</accession>
<gene>
    <name evidence="14" type="ORF">DdX_17740</name>
</gene>
<comment type="caution">
    <text evidence="14">The sequence shown here is derived from an EMBL/GenBank/DDBJ whole genome shotgun (WGS) entry which is preliminary data.</text>
</comment>
<dbReference type="InterPro" id="IPR051556">
    <property type="entry name" value="N-term/lysine_N-AcTrnsfr"/>
</dbReference>
<dbReference type="PANTHER" id="PTHR42919">
    <property type="entry name" value="N-ALPHA-ACETYLTRANSFERASE"/>
    <property type="match status" value="1"/>
</dbReference>
<evidence type="ECO:0000313" key="15">
    <source>
        <dbReference type="Proteomes" id="UP001201812"/>
    </source>
</evidence>
<keyword evidence="15" id="KW-1185">Reference proteome</keyword>
<organism evidence="14 15">
    <name type="scientific">Ditylenchus destructor</name>
    <dbReference type="NCBI Taxonomy" id="166010"/>
    <lineage>
        <taxon>Eukaryota</taxon>
        <taxon>Metazoa</taxon>
        <taxon>Ecdysozoa</taxon>
        <taxon>Nematoda</taxon>
        <taxon>Chromadorea</taxon>
        <taxon>Rhabditida</taxon>
        <taxon>Tylenchina</taxon>
        <taxon>Tylenchomorpha</taxon>
        <taxon>Sphaerularioidea</taxon>
        <taxon>Anguinidae</taxon>
        <taxon>Anguininae</taxon>
        <taxon>Ditylenchus</taxon>
    </lineage>
</organism>
<keyword evidence="1" id="KW-0808">Transferase</keyword>